<dbReference type="PANTHER" id="PTHR26379">
    <property type="entry name" value="BTB/POZ AND MATH DOMAIN-CONTAINING PROTEIN 1"/>
    <property type="match status" value="1"/>
</dbReference>
<reference evidence="3" key="1">
    <citation type="submission" date="2022-03" db="EMBL/GenBank/DDBJ databases">
        <title>A functionally conserved STORR gene fusion in Papaver species that diverged 16.8 million years ago.</title>
        <authorList>
            <person name="Catania T."/>
        </authorList>
    </citation>
    <scope>NUCLEOTIDE SEQUENCE</scope>
    <source>
        <strain evidence="3">S-191538</strain>
    </source>
</reference>
<feature type="region of interest" description="Disordered" evidence="1">
    <location>
        <begin position="1"/>
        <end position="24"/>
    </location>
</feature>
<dbReference type="SUPFAM" id="SSF49599">
    <property type="entry name" value="TRAF domain-like"/>
    <property type="match status" value="1"/>
</dbReference>
<gene>
    <name evidence="3" type="ORF">MKW94_025629</name>
</gene>
<protein>
    <recommendedName>
        <fullName evidence="2">MATH domain-containing protein</fullName>
    </recommendedName>
</protein>
<dbReference type="PANTHER" id="PTHR26379:SF187">
    <property type="entry name" value="OS07G0655300 PROTEIN"/>
    <property type="match status" value="1"/>
</dbReference>
<dbReference type="InterPro" id="IPR002083">
    <property type="entry name" value="MATH/TRAF_dom"/>
</dbReference>
<dbReference type="AlphaFoldDB" id="A0AA41RYT3"/>
<feature type="compositionally biased region" description="Polar residues" evidence="1">
    <location>
        <begin position="1"/>
        <end position="12"/>
    </location>
</feature>
<name>A0AA41RYT3_PAPNU</name>
<dbReference type="InterPro" id="IPR045005">
    <property type="entry name" value="BPM1-6"/>
</dbReference>
<evidence type="ECO:0000313" key="3">
    <source>
        <dbReference type="EMBL" id="MCL7029529.1"/>
    </source>
</evidence>
<evidence type="ECO:0000256" key="1">
    <source>
        <dbReference type="SAM" id="MobiDB-lite"/>
    </source>
</evidence>
<dbReference type="CDD" id="cd00121">
    <property type="entry name" value="MATH"/>
    <property type="match status" value="1"/>
</dbReference>
<dbReference type="GO" id="GO:0016567">
    <property type="term" value="P:protein ubiquitination"/>
    <property type="evidence" value="ECO:0007669"/>
    <property type="project" value="InterPro"/>
</dbReference>
<dbReference type="InterPro" id="IPR008974">
    <property type="entry name" value="TRAF-like"/>
</dbReference>
<keyword evidence="4" id="KW-1185">Reference proteome</keyword>
<comment type="caution">
    <text evidence="3">The sequence shown here is derived from an EMBL/GenBank/DDBJ whole genome shotgun (WGS) entry which is preliminary data.</text>
</comment>
<feature type="non-terminal residue" evidence="3">
    <location>
        <position position="158"/>
    </location>
</feature>
<organism evidence="3 4">
    <name type="scientific">Papaver nudicaule</name>
    <name type="common">Iceland poppy</name>
    <dbReference type="NCBI Taxonomy" id="74823"/>
    <lineage>
        <taxon>Eukaryota</taxon>
        <taxon>Viridiplantae</taxon>
        <taxon>Streptophyta</taxon>
        <taxon>Embryophyta</taxon>
        <taxon>Tracheophyta</taxon>
        <taxon>Spermatophyta</taxon>
        <taxon>Magnoliopsida</taxon>
        <taxon>Ranunculales</taxon>
        <taxon>Papaveraceae</taxon>
        <taxon>Papaveroideae</taxon>
        <taxon>Papaver</taxon>
    </lineage>
</organism>
<dbReference type="Gene3D" id="2.60.210.10">
    <property type="entry name" value="Apoptosis, Tumor Necrosis Factor Receptor Associated Protein 2, Chain A"/>
    <property type="match status" value="1"/>
</dbReference>
<dbReference type="Pfam" id="PF22486">
    <property type="entry name" value="MATH_2"/>
    <property type="match status" value="1"/>
</dbReference>
<evidence type="ECO:0000259" key="2">
    <source>
        <dbReference type="PROSITE" id="PS50144"/>
    </source>
</evidence>
<proteinExistence type="predicted"/>
<dbReference type="Proteomes" id="UP001177140">
    <property type="component" value="Unassembled WGS sequence"/>
</dbReference>
<dbReference type="PROSITE" id="PS50144">
    <property type="entry name" value="MATH"/>
    <property type="match status" value="1"/>
</dbReference>
<accession>A0AA41RYT3</accession>
<dbReference type="EMBL" id="JAJJMA010091295">
    <property type="protein sequence ID" value="MCL7029529.1"/>
    <property type="molecule type" value="Genomic_DNA"/>
</dbReference>
<evidence type="ECO:0000313" key="4">
    <source>
        <dbReference type="Proteomes" id="UP001177140"/>
    </source>
</evidence>
<feature type="domain" description="MATH" evidence="2">
    <location>
        <begin position="38"/>
        <end position="158"/>
    </location>
</feature>
<sequence>MASESTRVSESNTNHHHEMSTESLSTVNGSKLICETVSGSHEFEIQGYSLAKGMGVGKGMASSKFTVGGHDWVIMFYPDGQTQDSKEYVSAFVHLVSPGHVRASYELELLDQSGKEIHKRCSNSVVTFGTNFDMWYVRVFQLLWVLWSYVICGNLCRV</sequence>